<evidence type="ECO:0000313" key="3">
    <source>
        <dbReference type="EMBL" id="KLT43373.1"/>
    </source>
</evidence>
<feature type="compositionally biased region" description="Low complexity" evidence="1">
    <location>
        <begin position="483"/>
        <end position="494"/>
    </location>
</feature>
<feature type="compositionally biased region" description="Basic and acidic residues" evidence="1">
    <location>
        <begin position="289"/>
        <end position="300"/>
    </location>
</feature>
<dbReference type="EMBL" id="KQ087195">
    <property type="protein sequence ID" value="KLT43373.1"/>
    <property type="molecule type" value="Genomic_DNA"/>
</dbReference>
<dbReference type="RefSeq" id="XP_018279864.1">
    <property type="nucleotide sequence ID" value="XM_018422778.1"/>
</dbReference>
<keyword evidence="2" id="KW-0472">Membrane</keyword>
<keyword evidence="2" id="KW-1133">Transmembrane helix</keyword>
<dbReference type="STRING" id="879819.A0A0J0XQJ6"/>
<feature type="region of interest" description="Disordered" evidence="1">
    <location>
        <begin position="149"/>
        <end position="183"/>
    </location>
</feature>
<feature type="region of interest" description="Disordered" evidence="1">
    <location>
        <begin position="208"/>
        <end position="591"/>
    </location>
</feature>
<name>A0A0J0XQJ6_9TREE</name>
<dbReference type="GeneID" id="28983381"/>
<evidence type="ECO:0000256" key="1">
    <source>
        <dbReference type="SAM" id="MobiDB-lite"/>
    </source>
</evidence>
<reference evidence="3 4" key="1">
    <citation type="submission" date="2015-03" db="EMBL/GenBank/DDBJ databases">
        <title>Genomics and transcriptomics of the oil-accumulating basidiomycete yeast T. oleaginosus allow insights into substrate utilization and the diverse evolutionary trajectories of mating systems in fungi.</title>
        <authorList>
            <consortium name="DOE Joint Genome Institute"/>
            <person name="Kourist R."/>
            <person name="Kracht O."/>
            <person name="Bracharz F."/>
            <person name="Lipzen A."/>
            <person name="Nolan M."/>
            <person name="Ohm R."/>
            <person name="Grigoriev I."/>
            <person name="Sun S."/>
            <person name="Heitman J."/>
            <person name="Bruck T."/>
            <person name="Nowrousian M."/>
        </authorList>
    </citation>
    <scope>NUCLEOTIDE SEQUENCE [LARGE SCALE GENOMIC DNA]</scope>
    <source>
        <strain evidence="3 4">IBC0246</strain>
    </source>
</reference>
<feature type="compositionally biased region" description="Low complexity" evidence="1">
    <location>
        <begin position="172"/>
        <end position="181"/>
    </location>
</feature>
<evidence type="ECO:0000313" key="4">
    <source>
        <dbReference type="Proteomes" id="UP000053611"/>
    </source>
</evidence>
<organism evidence="3 4">
    <name type="scientific">Cutaneotrichosporon oleaginosum</name>
    <dbReference type="NCBI Taxonomy" id="879819"/>
    <lineage>
        <taxon>Eukaryota</taxon>
        <taxon>Fungi</taxon>
        <taxon>Dikarya</taxon>
        <taxon>Basidiomycota</taxon>
        <taxon>Agaricomycotina</taxon>
        <taxon>Tremellomycetes</taxon>
        <taxon>Trichosporonales</taxon>
        <taxon>Trichosporonaceae</taxon>
        <taxon>Cutaneotrichosporon</taxon>
    </lineage>
</organism>
<feature type="compositionally biased region" description="Low complexity" evidence="1">
    <location>
        <begin position="315"/>
        <end position="347"/>
    </location>
</feature>
<feature type="compositionally biased region" description="Low complexity" evidence="1">
    <location>
        <begin position="539"/>
        <end position="555"/>
    </location>
</feature>
<protein>
    <submittedName>
        <fullName evidence="3">Uncharacterized protein</fullName>
    </submittedName>
</protein>
<gene>
    <name evidence="3" type="ORF">CC85DRAFT_284520</name>
</gene>
<keyword evidence="2" id="KW-0812">Transmembrane</keyword>
<proteinExistence type="predicted"/>
<keyword evidence="4" id="KW-1185">Reference proteome</keyword>
<dbReference type="Proteomes" id="UP000053611">
    <property type="component" value="Unassembled WGS sequence"/>
</dbReference>
<sequence>MFINSAGAVLRGERATLEPRVVGASQDESNNNKWAQSPGAIAGFTIVFSLVAAACVYLLYRGPNRKAFPCIKRKKAPPAPKDVEGDVFPDEFGARGPAHWRETIVRKEAFFPVPKGAPVPADGNEKDYALRPQRTASLYSYDSKYTTATTINGAPRSNRNSRTSLQDHRSSRVSASRRPPSLGAASALSIPELPEAAYLATQDPLFGLPAQAPHSAPLQRSPGTGAAQQSDYFGPASPGLLSANSAYGRSPATTPPAAAAANRRSLVRKSVGSAVGIPSPLAQSTISHETGKPQRPDLRKSRTVSFAEKPDSRRQSTSTPSPPRTQSRTSTRSAPSGSLPPGAGEPLEPLPPLPQFLRASGVDEAIPMSVPRVSWNGPGFSPESGPSKHADNFPPLPEGAYPPTHPVALAHAKLSSASASPPSPSPSTFSPVQFSTPPQSPTTKRAPTAPGYVSRFSRSPPTPTHNGYAPEVLSREAYSENLSSSGSRSGSASPSSPPASTPPTSVSHYSTPASSIAGHGARVVSGKRPDKAGHRKGGSSSSSPSSPSSPTSSTSSRKRGLWYDSEVTGLGISSPIPAGAKPPTVAPPARV</sequence>
<accession>A0A0J0XQJ6</accession>
<feature type="transmembrane region" description="Helical" evidence="2">
    <location>
        <begin position="40"/>
        <end position="60"/>
    </location>
</feature>
<feature type="compositionally biased region" description="Polar residues" evidence="1">
    <location>
        <begin position="149"/>
        <end position="164"/>
    </location>
</feature>
<feature type="compositionally biased region" description="Low complexity" evidence="1">
    <location>
        <begin position="251"/>
        <end position="261"/>
    </location>
</feature>
<dbReference type="AlphaFoldDB" id="A0A0J0XQJ6"/>
<evidence type="ECO:0000256" key="2">
    <source>
        <dbReference type="SAM" id="Phobius"/>
    </source>
</evidence>
<feature type="compositionally biased region" description="Low complexity" evidence="1">
    <location>
        <begin position="415"/>
        <end position="437"/>
    </location>
</feature>